<sequence length="561" mass="64078">MSICWVLVVNYTHLSFLPVNHRTISSDQEKIYRDIDQESWRLRTKSVSRDHPSGWGREGQSDQSVQSLPVYVLEEHHEAARYWMWAAQTGVLAQRSGNTLVHIDAHVDLAPPLIEPDFPLFRWPQFPDVVRLVNENDRFIAAVGTTGLFSRFVWVWPNWDQTGNLEMLHGEATLWNITVGSWSRPVEPKSSSGVGRVETEEDLCVCAWPLNPTKSWTDTVRGRYCVRMNSSDDEDGLPSVAEEASCPVRLNATVEIYSEDEFLRQARPGGLFQPVSSRQGFLLDIDEDFFGCEPVAQRLYDVHLDQALLDAISSRVGKIFCGGTAEHELLSDYIFNSIIQFLIKNRYVCSKMGHLSDIYEILRSRCVISVYQHITERLQQKLISMNSLFVDSIFCGSENSMYRKSLLFELIKLLAPLKNVQLQAVAEVGICFQVSVHSFNEAMVGHLRLCDGYNRPNQTVVTFYTPTPDDIAARGKRLHRILGRLDVAPDVVTLCRSVRDGYTPRPHFRQIEDTVLNKLEAKYSESGGSLRVMYDRDLLGGKEGWWHRHGEARKHKMIDRE</sequence>
<dbReference type="Pfam" id="PF12640">
    <property type="entry name" value="UPF0489"/>
    <property type="match status" value="1"/>
</dbReference>
<keyword evidence="3" id="KW-1185">Reference proteome</keyword>
<gene>
    <name evidence="2" type="ORF">RRG08_051602</name>
</gene>
<reference evidence="2" key="1">
    <citation type="journal article" date="2023" name="G3 (Bethesda)">
        <title>A reference genome for the long-term kleptoplast-retaining sea slug Elysia crispata morphotype clarki.</title>
        <authorList>
            <person name="Eastman K.E."/>
            <person name="Pendleton A.L."/>
            <person name="Shaikh M.A."/>
            <person name="Suttiyut T."/>
            <person name="Ogas R."/>
            <person name="Tomko P."/>
            <person name="Gavelis G."/>
            <person name="Widhalm J.R."/>
            <person name="Wisecaver J.H."/>
        </authorList>
    </citation>
    <scope>NUCLEOTIDE SEQUENCE</scope>
    <source>
        <strain evidence="2">ECLA1</strain>
    </source>
</reference>
<name>A0AAE1A2M6_9GAST</name>
<comment type="similarity">
    <text evidence="1">Belongs to the UPF0489 family.</text>
</comment>
<accession>A0AAE1A2M6</accession>
<evidence type="ECO:0000313" key="3">
    <source>
        <dbReference type="Proteomes" id="UP001283361"/>
    </source>
</evidence>
<dbReference type="AlphaFoldDB" id="A0AAE1A2M6"/>
<comment type="caution">
    <text evidence="2">The sequence shown here is derived from an EMBL/GenBank/DDBJ whole genome shotgun (WGS) entry which is preliminary data.</text>
</comment>
<dbReference type="PANTHER" id="PTHR13225">
    <property type="entry name" value="MISEXPRESSION SUPPRESSOR OF RAS 6"/>
    <property type="match status" value="1"/>
</dbReference>
<protein>
    <submittedName>
        <fullName evidence="2">Uncharacterized protein</fullName>
    </submittedName>
</protein>
<proteinExistence type="inferred from homology"/>
<dbReference type="EMBL" id="JAWDGP010002758">
    <property type="protein sequence ID" value="KAK3780124.1"/>
    <property type="molecule type" value="Genomic_DNA"/>
</dbReference>
<dbReference type="PANTHER" id="PTHR13225:SF3">
    <property type="entry name" value="UPF0489 PROTEIN C5ORF22"/>
    <property type="match status" value="1"/>
</dbReference>
<evidence type="ECO:0000313" key="2">
    <source>
        <dbReference type="EMBL" id="KAK3780124.1"/>
    </source>
</evidence>
<dbReference type="InterPro" id="IPR024131">
    <property type="entry name" value="UPF0489"/>
</dbReference>
<evidence type="ECO:0000256" key="1">
    <source>
        <dbReference type="ARBA" id="ARBA00007099"/>
    </source>
</evidence>
<dbReference type="Proteomes" id="UP001283361">
    <property type="component" value="Unassembled WGS sequence"/>
</dbReference>
<organism evidence="2 3">
    <name type="scientific">Elysia crispata</name>
    <name type="common">lettuce slug</name>
    <dbReference type="NCBI Taxonomy" id="231223"/>
    <lineage>
        <taxon>Eukaryota</taxon>
        <taxon>Metazoa</taxon>
        <taxon>Spiralia</taxon>
        <taxon>Lophotrochozoa</taxon>
        <taxon>Mollusca</taxon>
        <taxon>Gastropoda</taxon>
        <taxon>Heterobranchia</taxon>
        <taxon>Euthyneura</taxon>
        <taxon>Panpulmonata</taxon>
        <taxon>Sacoglossa</taxon>
        <taxon>Placobranchoidea</taxon>
        <taxon>Plakobranchidae</taxon>
        <taxon>Elysia</taxon>
    </lineage>
</organism>